<dbReference type="Proteomes" id="UP000471166">
    <property type="component" value="Unassembled WGS sequence"/>
</dbReference>
<feature type="region of interest" description="Disordered" evidence="1">
    <location>
        <begin position="1"/>
        <end position="39"/>
    </location>
</feature>
<feature type="compositionally biased region" description="Low complexity" evidence="1">
    <location>
        <begin position="121"/>
        <end position="142"/>
    </location>
</feature>
<protein>
    <submittedName>
        <fullName evidence="2">Uncharacterized protein</fullName>
    </submittedName>
</protein>
<organism evidence="2 3">
    <name type="scientific">Nocardia cyriacigeorgica</name>
    <dbReference type="NCBI Taxonomy" id="135487"/>
    <lineage>
        <taxon>Bacteria</taxon>
        <taxon>Bacillati</taxon>
        <taxon>Actinomycetota</taxon>
        <taxon>Actinomycetes</taxon>
        <taxon>Mycobacteriales</taxon>
        <taxon>Nocardiaceae</taxon>
        <taxon>Nocardia</taxon>
    </lineage>
</organism>
<dbReference type="RefSeq" id="WP_163848038.1">
    <property type="nucleotide sequence ID" value="NZ_JAAGVB010000081.1"/>
</dbReference>
<feature type="compositionally biased region" description="Polar residues" evidence="1">
    <location>
        <begin position="235"/>
        <end position="245"/>
    </location>
</feature>
<reference evidence="2 3" key="1">
    <citation type="submission" date="2020-01" db="EMBL/GenBank/DDBJ databases">
        <title>Genetics and antimicrobial susceptibilities of Nocardia species isolated from the soil; a comparison with species isolated from humans.</title>
        <authorList>
            <person name="Carrasco G."/>
            <person name="Monzon S."/>
            <person name="Sansegundo M."/>
            <person name="Garcia E."/>
            <person name="Garrido N."/>
            <person name="Medina M.J."/>
            <person name="Villalon P."/>
            <person name="Ramirez-Arocha A.C."/>
            <person name="Jimenez P."/>
            <person name="Cuesta I."/>
            <person name="Valdezate S."/>
        </authorList>
    </citation>
    <scope>NUCLEOTIDE SEQUENCE [LARGE SCALE GENOMIC DNA]</scope>
    <source>
        <strain evidence="2 3">CNM20110626</strain>
    </source>
</reference>
<feature type="compositionally biased region" description="Low complexity" evidence="1">
    <location>
        <begin position="12"/>
        <end position="28"/>
    </location>
</feature>
<evidence type="ECO:0000313" key="3">
    <source>
        <dbReference type="Proteomes" id="UP000471166"/>
    </source>
</evidence>
<feature type="compositionally biased region" description="Basic and acidic residues" evidence="1">
    <location>
        <begin position="196"/>
        <end position="211"/>
    </location>
</feature>
<feature type="compositionally biased region" description="Low complexity" evidence="1">
    <location>
        <begin position="97"/>
        <end position="111"/>
    </location>
</feature>
<dbReference type="EMBL" id="JAAGVB010000081">
    <property type="protein sequence ID" value="NEW36529.1"/>
    <property type="molecule type" value="Genomic_DNA"/>
</dbReference>
<dbReference type="AlphaFoldDB" id="A0A6P1CVC1"/>
<feature type="region of interest" description="Disordered" evidence="1">
    <location>
        <begin position="235"/>
        <end position="270"/>
    </location>
</feature>
<accession>A0A6P1CVC1</accession>
<sequence>MSTRKKNTTARPTPGAPDHTPDTAAAAPENGSGAGVPALRNDSDAALWAALGAYPGFATAELAGAAGIGVSTARRALSRWETAGVARSHSDPESPRAAKTWTTAAPAAAPEPAAPEPADPEPATSEPAAEMNTTNADSSAPATPAPADPGQAITAVAGPTGDDCADPAPATPEGGDDAAAAQQESGPRLRSGALRGHVEDFLRDHPDEDFSPHQIGKALNRSSGAVHNALVTLTKGGTAQQTSTAPKRFALAATPEHSGNPGQQPPTPTN</sequence>
<comment type="caution">
    <text evidence="2">The sequence shown here is derived from an EMBL/GenBank/DDBJ whole genome shotgun (WGS) entry which is preliminary data.</text>
</comment>
<feature type="region of interest" description="Disordered" evidence="1">
    <location>
        <begin position="80"/>
        <end position="215"/>
    </location>
</feature>
<evidence type="ECO:0000313" key="2">
    <source>
        <dbReference type="EMBL" id="NEW36529.1"/>
    </source>
</evidence>
<proteinExistence type="predicted"/>
<name>A0A6P1CVC1_9NOCA</name>
<gene>
    <name evidence="2" type="ORF">GV791_28810</name>
</gene>
<evidence type="ECO:0000256" key="1">
    <source>
        <dbReference type="SAM" id="MobiDB-lite"/>
    </source>
</evidence>